<feature type="signal peptide" evidence="2">
    <location>
        <begin position="1"/>
        <end position="19"/>
    </location>
</feature>
<dbReference type="Proteomes" id="UP001642484">
    <property type="component" value="Unassembled WGS sequence"/>
</dbReference>
<keyword evidence="4" id="KW-1185">Reference proteome</keyword>
<protein>
    <submittedName>
        <fullName evidence="3">Uncharacterized protein</fullName>
    </submittedName>
</protein>
<evidence type="ECO:0000256" key="2">
    <source>
        <dbReference type="SAM" id="SignalP"/>
    </source>
</evidence>
<feature type="chain" id="PRO_5046805742" evidence="2">
    <location>
        <begin position="20"/>
        <end position="396"/>
    </location>
</feature>
<accession>A0ABP0PUG5</accession>
<reference evidence="3 4" key="1">
    <citation type="submission" date="2024-02" db="EMBL/GenBank/DDBJ databases">
        <authorList>
            <person name="Chen Y."/>
            <person name="Shah S."/>
            <person name="Dougan E. K."/>
            <person name="Thang M."/>
            <person name="Chan C."/>
        </authorList>
    </citation>
    <scope>NUCLEOTIDE SEQUENCE [LARGE SCALE GENOMIC DNA]</scope>
</reference>
<name>A0ABP0PUG5_9DINO</name>
<evidence type="ECO:0000313" key="3">
    <source>
        <dbReference type="EMBL" id="CAK9079028.1"/>
    </source>
</evidence>
<gene>
    <name evidence="3" type="ORF">CCMP2556_LOCUS38951</name>
</gene>
<comment type="caution">
    <text evidence="3">The sequence shown here is derived from an EMBL/GenBank/DDBJ whole genome shotgun (WGS) entry which is preliminary data.</text>
</comment>
<sequence>MWKQWLLLSSLHGNSPIWACGWTSSSPPATPVKPCTTAELMEMEDPAAAAKFREVKAKIVQDMTDMAIHNVQLAETERRAHVVMVMHEKAQAQIGKSLCEAHMEKYCRVSFTTQSAPLDSKLEHIYRSVEVGQLRTVLYIDCTKLGVVSQIEINMIGDLAESVLFRNPSRSILVLIPPLLVGSDAAGSLRKDWRKLEDKLLAVKVELRPWTLNLNQDDLHKNRELPSAFVCFLGVPDSSLPTKGTAHRSVRGNPEVALASGTFPAALQEGDFIVPGDTLHCNDSRRNYTDFQETSQWLGGPAVPKAILSNLCGEMKSGDGVVVVHPTCYDGAVELAGLQLGFAVAGSSSVEAHHKCAQDVVKTHLLKAWKTSAAPHGSPNTSLQERCGAGRSSQEG</sequence>
<evidence type="ECO:0000256" key="1">
    <source>
        <dbReference type="SAM" id="MobiDB-lite"/>
    </source>
</evidence>
<feature type="region of interest" description="Disordered" evidence="1">
    <location>
        <begin position="371"/>
        <end position="396"/>
    </location>
</feature>
<evidence type="ECO:0000313" key="4">
    <source>
        <dbReference type="Proteomes" id="UP001642484"/>
    </source>
</evidence>
<keyword evidence="2" id="KW-0732">Signal</keyword>
<dbReference type="EMBL" id="CAXAMN010023611">
    <property type="protein sequence ID" value="CAK9079028.1"/>
    <property type="molecule type" value="Genomic_DNA"/>
</dbReference>
<proteinExistence type="predicted"/>
<organism evidence="3 4">
    <name type="scientific">Durusdinium trenchii</name>
    <dbReference type="NCBI Taxonomy" id="1381693"/>
    <lineage>
        <taxon>Eukaryota</taxon>
        <taxon>Sar</taxon>
        <taxon>Alveolata</taxon>
        <taxon>Dinophyceae</taxon>
        <taxon>Suessiales</taxon>
        <taxon>Symbiodiniaceae</taxon>
        <taxon>Durusdinium</taxon>
    </lineage>
</organism>